<dbReference type="Proteomes" id="UP000178432">
    <property type="component" value="Unassembled WGS sequence"/>
</dbReference>
<evidence type="ECO:0000256" key="1">
    <source>
        <dbReference type="SAM" id="SignalP"/>
    </source>
</evidence>
<feature type="domain" description="EfeO-type cupredoxin-like" evidence="2">
    <location>
        <begin position="24"/>
        <end position="115"/>
    </location>
</feature>
<keyword evidence="1" id="KW-0732">Signal</keyword>
<protein>
    <recommendedName>
        <fullName evidence="2">EfeO-type cupredoxin-like domain-containing protein</fullName>
    </recommendedName>
</protein>
<dbReference type="EMBL" id="MHIF01000018">
    <property type="protein sequence ID" value="OGY48129.1"/>
    <property type="molecule type" value="Genomic_DNA"/>
</dbReference>
<dbReference type="InterPro" id="IPR008972">
    <property type="entry name" value="Cupredoxin"/>
</dbReference>
<dbReference type="InterPro" id="IPR035668">
    <property type="entry name" value="Amicyanin"/>
</dbReference>
<dbReference type="PROSITE" id="PS51257">
    <property type="entry name" value="PROKAR_LIPOPROTEIN"/>
    <property type="match status" value="1"/>
</dbReference>
<dbReference type="PANTHER" id="PTHR36507">
    <property type="entry name" value="BLL1555 PROTEIN"/>
    <property type="match status" value="1"/>
</dbReference>
<dbReference type="SUPFAM" id="SSF49503">
    <property type="entry name" value="Cupredoxins"/>
    <property type="match status" value="1"/>
</dbReference>
<dbReference type="CDD" id="cd13921">
    <property type="entry name" value="Amicyanin"/>
    <property type="match status" value="1"/>
</dbReference>
<proteinExistence type="predicted"/>
<comment type="caution">
    <text evidence="3">The sequence shown here is derived from an EMBL/GenBank/DDBJ whole genome shotgun (WGS) entry which is preliminary data.</text>
</comment>
<dbReference type="AlphaFoldDB" id="A0A1G1Y718"/>
<dbReference type="Pfam" id="PF13473">
    <property type="entry name" value="Cupredoxin_1"/>
    <property type="match status" value="1"/>
</dbReference>
<evidence type="ECO:0000313" key="4">
    <source>
        <dbReference type="Proteomes" id="UP000178432"/>
    </source>
</evidence>
<evidence type="ECO:0000259" key="2">
    <source>
        <dbReference type="Pfam" id="PF13473"/>
    </source>
</evidence>
<dbReference type="Gene3D" id="2.60.40.420">
    <property type="entry name" value="Cupredoxins - blue copper proteins"/>
    <property type="match status" value="1"/>
</dbReference>
<name>A0A1G1Y718_9BACT</name>
<accession>A0A1G1Y718</accession>
<dbReference type="InterPro" id="IPR052721">
    <property type="entry name" value="ET_Amicyanin"/>
</dbReference>
<organism evidence="3 4">
    <name type="scientific">Candidatus Buchananbacteria bacterium RIFCSPHIGHO2_01_FULL_46_12</name>
    <dbReference type="NCBI Taxonomy" id="1797536"/>
    <lineage>
        <taxon>Bacteria</taxon>
        <taxon>Candidatus Buchananiibacteriota</taxon>
    </lineage>
</organism>
<dbReference type="InterPro" id="IPR028096">
    <property type="entry name" value="EfeO_Cupredoxin"/>
</dbReference>
<sequence>MKKSSLLIIALLLLAVGAGCARPASAPAPKSDAAAASGGAVAIKDFAFLPPALTVKTGATVVWTNGDSAWHTVKSSLFESPRLAKGQSFQYIFNQAGTYNYICGLHPSMSGQIIVQP</sequence>
<gene>
    <name evidence="3" type="ORF">A2663_02525</name>
</gene>
<feature type="chain" id="PRO_5009581488" description="EfeO-type cupredoxin-like domain-containing protein" evidence="1">
    <location>
        <begin position="22"/>
        <end position="117"/>
    </location>
</feature>
<dbReference type="PANTHER" id="PTHR36507:SF1">
    <property type="entry name" value="BLL1555 PROTEIN"/>
    <property type="match status" value="1"/>
</dbReference>
<feature type="signal peptide" evidence="1">
    <location>
        <begin position="1"/>
        <end position="21"/>
    </location>
</feature>
<evidence type="ECO:0000313" key="3">
    <source>
        <dbReference type="EMBL" id="OGY48129.1"/>
    </source>
</evidence>
<reference evidence="3 4" key="1">
    <citation type="journal article" date="2016" name="Nat. Commun.">
        <title>Thousands of microbial genomes shed light on interconnected biogeochemical processes in an aquifer system.</title>
        <authorList>
            <person name="Anantharaman K."/>
            <person name="Brown C.T."/>
            <person name="Hug L.A."/>
            <person name="Sharon I."/>
            <person name="Castelle C.J."/>
            <person name="Probst A.J."/>
            <person name="Thomas B.C."/>
            <person name="Singh A."/>
            <person name="Wilkins M.J."/>
            <person name="Karaoz U."/>
            <person name="Brodie E.L."/>
            <person name="Williams K.H."/>
            <person name="Hubbard S.S."/>
            <person name="Banfield J.F."/>
        </authorList>
    </citation>
    <scope>NUCLEOTIDE SEQUENCE [LARGE SCALE GENOMIC DNA]</scope>
</reference>